<dbReference type="Proteomes" id="UP001551176">
    <property type="component" value="Unassembled WGS sequence"/>
</dbReference>
<evidence type="ECO:0000256" key="1">
    <source>
        <dbReference type="ARBA" id="ARBA00000085"/>
    </source>
</evidence>
<evidence type="ECO:0000256" key="8">
    <source>
        <dbReference type="ARBA" id="ARBA00023012"/>
    </source>
</evidence>
<keyword evidence="8" id="KW-0902">Two-component regulatory system</keyword>
<keyword evidence="13" id="KW-1185">Reference proteome</keyword>
<evidence type="ECO:0000259" key="10">
    <source>
        <dbReference type="Pfam" id="PF02518"/>
    </source>
</evidence>
<dbReference type="Pfam" id="PF07730">
    <property type="entry name" value="HisKA_3"/>
    <property type="match status" value="1"/>
</dbReference>
<feature type="transmembrane region" description="Helical" evidence="9">
    <location>
        <begin position="107"/>
        <end position="125"/>
    </location>
</feature>
<keyword evidence="9" id="KW-1133">Transmembrane helix</keyword>
<dbReference type="EC" id="2.7.13.3" evidence="2"/>
<dbReference type="Gene3D" id="3.30.565.10">
    <property type="entry name" value="Histidine kinase-like ATPase, C-terminal domain"/>
    <property type="match status" value="1"/>
</dbReference>
<gene>
    <name evidence="12" type="ORF">ABZ921_17080</name>
</gene>
<feature type="transmembrane region" description="Helical" evidence="9">
    <location>
        <begin position="429"/>
        <end position="451"/>
    </location>
</feature>
<dbReference type="EMBL" id="JBEYXV010000008">
    <property type="protein sequence ID" value="MEU6822340.1"/>
    <property type="molecule type" value="Genomic_DNA"/>
</dbReference>
<comment type="caution">
    <text evidence="12">The sequence shown here is derived from an EMBL/GenBank/DDBJ whole genome shotgun (WGS) entry which is preliminary data.</text>
</comment>
<keyword evidence="9" id="KW-0472">Membrane</keyword>
<keyword evidence="5" id="KW-0547">Nucleotide-binding</keyword>
<name>A0ABV3BNM7_9ACTN</name>
<evidence type="ECO:0000313" key="12">
    <source>
        <dbReference type="EMBL" id="MEU6822340.1"/>
    </source>
</evidence>
<evidence type="ECO:0000256" key="9">
    <source>
        <dbReference type="SAM" id="Phobius"/>
    </source>
</evidence>
<evidence type="ECO:0000256" key="3">
    <source>
        <dbReference type="ARBA" id="ARBA00022553"/>
    </source>
</evidence>
<evidence type="ECO:0000256" key="6">
    <source>
        <dbReference type="ARBA" id="ARBA00022777"/>
    </source>
</evidence>
<reference evidence="12 13" key="1">
    <citation type="submission" date="2024-06" db="EMBL/GenBank/DDBJ databases">
        <title>The Natural Products Discovery Center: Release of the First 8490 Sequenced Strains for Exploring Actinobacteria Biosynthetic Diversity.</title>
        <authorList>
            <person name="Kalkreuter E."/>
            <person name="Kautsar S.A."/>
            <person name="Yang D."/>
            <person name="Bader C.D."/>
            <person name="Teijaro C.N."/>
            <person name="Fluegel L."/>
            <person name="Davis C.M."/>
            <person name="Simpson J.R."/>
            <person name="Lauterbach L."/>
            <person name="Steele A.D."/>
            <person name="Gui C."/>
            <person name="Meng S."/>
            <person name="Li G."/>
            <person name="Viehrig K."/>
            <person name="Ye F."/>
            <person name="Su P."/>
            <person name="Kiefer A.F."/>
            <person name="Nichols A."/>
            <person name="Cepeda A.J."/>
            <person name="Yan W."/>
            <person name="Fan B."/>
            <person name="Jiang Y."/>
            <person name="Adhikari A."/>
            <person name="Zheng C.-J."/>
            <person name="Schuster L."/>
            <person name="Cowan T.M."/>
            <person name="Smanski M.J."/>
            <person name="Chevrette M.G."/>
            <person name="De Carvalho L.P.S."/>
            <person name="Shen B."/>
        </authorList>
    </citation>
    <scope>NUCLEOTIDE SEQUENCE [LARGE SCALE GENOMIC DNA]</scope>
    <source>
        <strain evidence="12 13">NPDC046838</strain>
    </source>
</reference>
<feature type="transmembrane region" description="Helical" evidence="9">
    <location>
        <begin position="131"/>
        <end position="148"/>
    </location>
</feature>
<evidence type="ECO:0000256" key="5">
    <source>
        <dbReference type="ARBA" id="ARBA00022741"/>
    </source>
</evidence>
<keyword evidence="6 12" id="KW-0418">Kinase</keyword>
<dbReference type="Pfam" id="PF02518">
    <property type="entry name" value="HATPase_c"/>
    <property type="match status" value="1"/>
</dbReference>
<dbReference type="InterPro" id="IPR036890">
    <property type="entry name" value="HATPase_C_sf"/>
</dbReference>
<comment type="catalytic activity">
    <reaction evidence="1">
        <text>ATP + protein L-histidine = ADP + protein N-phospho-L-histidine.</text>
        <dbReference type="EC" id="2.7.13.3"/>
    </reaction>
</comment>
<dbReference type="GO" id="GO:0016301">
    <property type="term" value="F:kinase activity"/>
    <property type="evidence" value="ECO:0007669"/>
    <property type="project" value="UniProtKB-KW"/>
</dbReference>
<feature type="domain" description="Histidine kinase/HSP90-like ATPase" evidence="10">
    <location>
        <begin position="293"/>
        <end position="388"/>
    </location>
</feature>
<protein>
    <recommendedName>
        <fullName evidence="2">histidine kinase</fullName>
        <ecNumber evidence="2">2.7.13.3</ecNumber>
    </recommendedName>
</protein>
<evidence type="ECO:0000256" key="2">
    <source>
        <dbReference type="ARBA" id="ARBA00012438"/>
    </source>
</evidence>
<evidence type="ECO:0000313" key="13">
    <source>
        <dbReference type="Proteomes" id="UP001551176"/>
    </source>
</evidence>
<keyword evidence="4" id="KW-0808">Transferase</keyword>
<evidence type="ECO:0000256" key="7">
    <source>
        <dbReference type="ARBA" id="ARBA00022840"/>
    </source>
</evidence>
<dbReference type="SUPFAM" id="SSF55874">
    <property type="entry name" value="ATPase domain of HSP90 chaperone/DNA topoisomerase II/histidine kinase"/>
    <property type="match status" value="1"/>
</dbReference>
<keyword evidence="7" id="KW-0067">ATP-binding</keyword>
<proteinExistence type="predicted"/>
<dbReference type="RefSeq" id="WP_359349406.1">
    <property type="nucleotide sequence ID" value="NZ_JBEYXV010000008.1"/>
</dbReference>
<dbReference type="InterPro" id="IPR050482">
    <property type="entry name" value="Sensor_HK_TwoCompSys"/>
</dbReference>
<organism evidence="12 13">
    <name type="scientific">Streptomyces atriruber</name>
    <dbReference type="NCBI Taxonomy" id="545121"/>
    <lineage>
        <taxon>Bacteria</taxon>
        <taxon>Bacillati</taxon>
        <taxon>Actinomycetota</taxon>
        <taxon>Actinomycetes</taxon>
        <taxon>Kitasatosporales</taxon>
        <taxon>Streptomycetaceae</taxon>
        <taxon>Streptomyces</taxon>
    </lineage>
</organism>
<dbReference type="InterPro" id="IPR003594">
    <property type="entry name" value="HATPase_dom"/>
</dbReference>
<dbReference type="PANTHER" id="PTHR24421:SF10">
    <property type="entry name" value="NITRATE_NITRITE SENSOR PROTEIN NARQ"/>
    <property type="match status" value="1"/>
</dbReference>
<evidence type="ECO:0000256" key="4">
    <source>
        <dbReference type="ARBA" id="ARBA00022679"/>
    </source>
</evidence>
<dbReference type="InterPro" id="IPR011712">
    <property type="entry name" value="Sig_transdc_His_kin_sub3_dim/P"/>
</dbReference>
<dbReference type="CDD" id="cd16917">
    <property type="entry name" value="HATPase_UhpB-NarQ-NarX-like"/>
    <property type="match status" value="1"/>
</dbReference>
<dbReference type="Gene3D" id="1.20.5.1930">
    <property type="match status" value="1"/>
</dbReference>
<keyword evidence="3" id="KW-0597">Phosphoprotein</keyword>
<keyword evidence="9" id="KW-0812">Transmembrane</keyword>
<accession>A0ABV3BNM7</accession>
<dbReference type="PANTHER" id="PTHR24421">
    <property type="entry name" value="NITRATE/NITRITE SENSOR PROTEIN NARX-RELATED"/>
    <property type="match status" value="1"/>
</dbReference>
<sequence length="538" mass="57230">MPHTRMPHARSVYGDVALWGALAAATGYGFGQAGTASPVLDLFLPLAVLAVAVPWSRRRPGAAVVLVNGLCALGLADSATPGNAHVLSLAAVSCLLGARVAAARRPLLVLAGCAALDLATCAVLRAPPVWWFYALTVLPAALLLPWLAGRHWRGRRELVREGWWLARSLEERQHLVAERARLTERADIAADMHDSLGHALSLVALRAGALELSPDLTDRDRADLAELRGTIADAVEQLRETVAVLHDPPGTDPDAGLPVDDTVEGLLSRAAASGVPVHWERRGAVPRMSPLVERGMYRVVQEALTNAVKHAPDCSIRVRITHEPVRTRVSVVNAVPSADGPTRASQGPASGVGRGLTGLRERVTVLGGSLRTGPEEGGFRITAVLPHQAIARTVGPDPEPVADAVPGTVLPESAKRFASVRSDARRRSAVAFVAPAVAAACFVPSAGYLAWQLSTSVLSPSRFDELTTGKPRTELAPLLPARAYPYPSDDARSAPRPPEARCEFYRSGRGLLNEVDLYRLCWSGDTLLTKDTVPADHP</sequence>
<evidence type="ECO:0000259" key="11">
    <source>
        <dbReference type="Pfam" id="PF07730"/>
    </source>
</evidence>
<feature type="domain" description="Signal transduction histidine kinase subgroup 3 dimerisation and phosphoacceptor" evidence="11">
    <location>
        <begin position="184"/>
        <end position="248"/>
    </location>
</feature>